<dbReference type="Gene3D" id="3.40.720.10">
    <property type="entry name" value="Alkaline Phosphatase, subunit A"/>
    <property type="match status" value="1"/>
</dbReference>
<keyword evidence="1" id="KW-1133">Transmembrane helix</keyword>
<keyword evidence="1" id="KW-0472">Membrane</keyword>
<reference evidence="2 3" key="1">
    <citation type="journal article" date="2017" name="Int. J. Syst. Evol. Microbiol.">
        <title>Arachidicoccus ginsenosidivorans sp. nov., with ginsenoside-converting activity isolated from ginseng cultivating soil.</title>
        <authorList>
            <person name="Siddiqi M.Z."/>
            <person name="Aslam Z."/>
            <person name="Im W.T."/>
        </authorList>
    </citation>
    <scope>NUCLEOTIDE SEQUENCE [LARGE SCALE GENOMIC DNA]</scope>
    <source>
        <strain evidence="2 3">Gsoil 809</strain>
    </source>
</reference>
<keyword evidence="1" id="KW-0812">Transmembrane</keyword>
<dbReference type="CDD" id="cd00016">
    <property type="entry name" value="ALP_like"/>
    <property type="match status" value="1"/>
</dbReference>
<protein>
    <submittedName>
        <fullName evidence="2">Alkaline phosphatase</fullName>
    </submittedName>
</protein>
<proteinExistence type="predicted"/>
<feature type="transmembrane region" description="Helical" evidence="1">
    <location>
        <begin position="21"/>
        <end position="40"/>
    </location>
</feature>
<dbReference type="PANTHER" id="PTHR10151:SF120">
    <property type="entry name" value="BIS(5'-ADENOSYL)-TRIPHOSPHATASE"/>
    <property type="match status" value="1"/>
</dbReference>
<dbReference type="EMBL" id="CP042434">
    <property type="protein sequence ID" value="QEC72262.1"/>
    <property type="molecule type" value="Genomic_DNA"/>
</dbReference>
<dbReference type="Pfam" id="PF01663">
    <property type="entry name" value="Phosphodiest"/>
    <property type="match status" value="1"/>
</dbReference>
<dbReference type="Proteomes" id="UP000321291">
    <property type="component" value="Chromosome"/>
</dbReference>
<accession>A0A5B8VMT0</accession>
<gene>
    <name evidence="2" type="ORF">FSB73_11870</name>
</gene>
<dbReference type="OrthoDB" id="279982at2"/>
<dbReference type="InterPro" id="IPR002591">
    <property type="entry name" value="Phosphodiest/P_Trfase"/>
</dbReference>
<name>A0A5B8VMT0_9BACT</name>
<dbReference type="PANTHER" id="PTHR10151">
    <property type="entry name" value="ECTONUCLEOTIDE PYROPHOSPHATASE/PHOSPHODIESTERASE"/>
    <property type="match status" value="1"/>
</dbReference>
<dbReference type="InterPro" id="IPR017850">
    <property type="entry name" value="Alkaline_phosphatase_core_sf"/>
</dbReference>
<sequence>MLQPKSSKRTHYAIQLISNRYKQVIICFVLIIPLLLSAQVKGVKHVILIGVDGMGANYLSKAQNIPVMQSIMQQGVSTMHARCVQPSSSAVNWASMVMGAGPSLHGYTEWDSKKPEIPSRQIDHYGMFPTIYALFRDQQPPSKIGVIYSWSGIGYLFPKQAVNKDDHTNNDSLTADHAAKYIQAERPDFLFVHFDGVDEAGHGIGWGTNAYYQAIQGIDSYIGQIIKSVKNAGIEKNTVIIVTADHGGIKKTHGGKSIQEMEIPWMAFGPKIKRNTILNKSIMTYDTAATIAYLFGLKTPQVWIGRPVLEAVK</sequence>
<dbReference type="SUPFAM" id="SSF53649">
    <property type="entry name" value="Alkaline phosphatase-like"/>
    <property type="match status" value="1"/>
</dbReference>
<dbReference type="GO" id="GO:0016787">
    <property type="term" value="F:hydrolase activity"/>
    <property type="evidence" value="ECO:0007669"/>
    <property type="project" value="UniProtKB-ARBA"/>
</dbReference>
<evidence type="ECO:0000313" key="2">
    <source>
        <dbReference type="EMBL" id="QEC72262.1"/>
    </source>
</evidence>
<organism evidence="2 3">
    <name type="scientific">Arachidicoccus ginsenosidivorans</name>
    <dbReference type="NCBI Taxonomy" id="496057"/>
    <lineage>
        <taxon>Bacteria</taxon>
        <taxon>Pseudomonadati</taxon>
        <taxon>Bacteroidota</taxon>
        <taxon>Chitinophagia</taxon>
        <taxon>Chitinophagales</taxon>
        <taxon>Chitinophagaceae</taxon>
        <taxon>Arachidicoccus</taxon>
    </lineage>
</organism>
<keyword evidence="3" id="KW-1185">Reference proteome</keyword>
<evidence type="ECO:0000313" key="3">
    <source>
        <dbReference type="Proteomes" id="UP000321291"/>
    </source>
</evidence>
<evidence type="ECO:0000256" key="1">
    <source>
        <dbReference type="SAM" id="Phobius"/>
    </source>
</evidence>
<dbReference type="AlphaFoldDB" id="A0A5B8VMT0"/>
<dbReference type="KEGG" id="agi:FSB73_11870"/>